<dbReference type="AlphaFoldDB" id="A0A7H8QG53"/>
<dbReference type="InterPro" id="IPR010982">
    <property type="entry name" value="Lambda_DNA-bd_dom_sf"/>
</dbReference>
<sequence length="161" mass="18688">MNQQELIEVVSQKMRLIRLENEFSQEEMSKILGLSKKTLIQIEKGRAEASWNVAVTCVALFEQSEILQNGLGDDPLEVVRLVTFNNIERASTKTMGGKVWWKELEKRGAYKLQQNVVSQHFRIIDEANYRWFSSFDEEEAKLRLNTLERKAKDIGKKKPSN</sequence>
<protein>
    <submittedName>
        <fullName evidence="2">Helix-turn-helix domain-containing protein</fullName>
    </submittedName>
</protein>
<keyword evidence="3" id="KW-1185">Reference proteome</keyword>
<feature type="domain" description="HTH cro/C1-type" evidence="1">
    <location>
        <begin position="14"/>
        <end position="50"/>
    </location>
</feature>
<name>A0A7H8QG53_9BACL</name>
<accession>A0A7H8QG53</accession>
<dbReference type="Pfam" id="PF01381">
    <property type="entry name" value="HTH_3"/>
    <property type="match status" value="1"/>
</dbReference>
<gene>
    <name evidence="2" type="ORF">HF394_17440</name>
</gene>
<proteinExistence type="predicted"/>
<dbReference type="SMART" id="SM00530">
    <property type="entry name" value="HTH_XRE"/>
    <property type="match status" value="1"/>
</dbReference>
<dbReference type="Gene3D" id="1.10.260.40">
    <property type="entry name" value="lambda repressor-like DNA-binding domains"/>
    <property type="match status" value="1"/>
</dbReference>
<dbReference type="CDD" id="cd00093">
    <property type="entry name" value="HTH_XRE"/>
    <property type="match status" value="1"/>
</dbReference>
<evidence type="ECO:0000313" key="2">
    <source>
        <dbReference type="EMBL" id="QKX52213.1"/>
    </source>
</evidence>
<dbReference type="PROSITE" id="PS50943">
    <property type="entry name" value="HTH_CROC1"/>
    <property type="match status" value="1"/>
</dbReference>
<evidence type="ECO:0000313" key="3">
    <source>
        <dbReference type="Proteomes" id="UP000509222"/>
    </source>
</evidence>
<dbReference type="RefSeq" id="WP_176294958.1">
    <property type="nucleotide sequence ID" value="NZ_CP051177.1"/>
</dbReference>
<dbReference type="InterPro" id="IPR001387">
    <property type="entry name" value="Cro/C1-type_HTH"/>
</dbReference>
<reference evidence="3" key="1">
    <citation type="submission" date="2020-06" db="EMBL/GenBank/DDBJ databases">
        <title>Isolation of Planomicrobium glaciei.</title>
        <authorList>
            <person name="Malisova L."/>
            <person name="Safrankova R."/>
            <person name="Jakubu V."/>
            <person name="Spanelova P."/>
        </authorList>
    </citation>
    <scope>NUCLEOTIDE SEQUENCE [LARGE SCALE GENOMIC DNA]</scope>
    <source>
        <strain evidence="3">NRL-ATB46093</strain>
    </source>
</reference>
<evidence type="ECO:0000259" key="1">
    <source>
        <dbReference type="PROSITE" id="PS50943"/>
    </source>
</evidence>
<dbReference type="EMBL" id="CP051177">
    <property type="protein sequence ID" value="QKX52213.1"/>
    <property type="molecule type" value="Genomic_DNA"/>
</dbReference>
<organism evidence="2 3">
    <name type="scientific">Planococcus glaciei</name>
    <dbReference type="NCBI Taxonomy" id="459472"/>
    <lineage>
        <taxon>Bacteria</taxon>
        <taxon>Bacillati</taxon>
        <taxon>Bacillota</taxon>
        <taxon>Bacilli</taxon>
        <taxon>Bacillales</taxon>
        <taxon>Caryophanaceae</taxon>
        <taxon>Planococcus</taxon>
    </lineage>
</organism>
<dbReference type="GO" id="GO:0003677">
    <property type="term" value="F:DNA binding"/>
    <property type="evidence" value="ECO:0007669"/>
    <property type="project" value="InterPro"/>
</dbReference>
<dbReference type="SUPFAM" id="SSF47413">
    <property type="entry name" value="lambda repressor-like DNA-binding domains"/>
    <property type="match status" value="1"/>
</dbReference>
<dbReference type="Proteomes" id="UP000509222">
    <property type="component" value="Chromosome"/>
</dbReference>